<evidence type="ECO:0000313" key="3">
    <source>
        <dbReference type="Proteomes" id="UP000553442"/>
    </source>
</evidence>
<dbReference type="NCBIfam" id="TIGR02122">
    <property type="entry name" value="TRAP_TAXI"/>
    <property type="match status" value="1"/>
</dbReference>
<dbReference type="Gene3D" id="3.40.190.10">
    <property type="entry name" value="Periplasmic binding protein-like II"/>
    <property type="match status" value="2"/>
</dbReference>
<name>A0A7W5K1P0_9GAMM</name>
<dbReference type="InterPro" id="IPR011852">
    <property type="entry name" value="TRAP_TAXI"/>
</dbReference>
<dbReference type="PANTHER" id="PTHR42941">
    <property type="entry name" value="SLL1037 PROTEIN"/>
    <property type="match status" value="1"/>
</dbReference>
<keyword evidence="3" id="KW-1185">Reference proteome</keyword>
<sequence length="319" mass="33486">MRGGALRRRARALLAGVMLCLAPVAVASELAILTGGTSGVYYPVGQALKVLLEESIPEHRFRVISTQASVENLNLLQRGAGVLALAQGDILADAWAGRPEAGFAAARDKIRLLGAAYPDFIHLLARTDAGVVVLEDLAGKRVSVGAARSGTEISARALLGAAGLSYADLLQVEYLHYGEGVERLVSGDLDAVIISAGLGVAAVGEAARRTAVSFVPIAPHLMTASSRFQPIAIPPDSYPGQAEPVPTAALSNFFVTSADVPEALVYRITRAIYDNLDRIHAAHPAARAIRLEHALATRPVAAHPGALRYFRELGLAESP</sequence>
<organism evidence="2 3">
    <name type="scientific">Halomonas campaniensis</name>
    <dbReference type="NCBI Taxonomy" id="213554"/>
    <lineage>
        <taxon>Bacteria</taxon>
        <taxon>Pseudomonadati</taxon>
        <taxon>Pseudomonadota</taxon>
        <taxon>Gammaproteobacteria</taxon>
        <taxon>Oceanospirillales</taxon>
        <taxon>Halomonadaceae</taxon>
        <taxon>Halomonas</taxon>
    </lineage>
</organism>
<evidence type="ECO:0000313" key="2">
    <source>
        <dbReference type="EMBL" id="MBB3330346.1"/>
    </source>
</evidence>
<dbReference type="SUPFAM" id="SSF53850">
    <property type="entry name" value="Periplasmic binding protein-like II"/>
    <property type="match status" value="1"/>
</dbReference>
<dbReference type="Pfam" id="PF16868">
    <property type="entry name" value="NMT1_3"/>
    <property type="match status" value="1"/>
</dbReference>
<proteinExistence type="predicted"/>
<dbReference type="PANTHER" id="PTHR42941:SF1">
    <property type="entry name" value="SLL1037 PROTEIN"/>
    <property type="match status" value="1"/>
</dbReference>
<feature type="chain" id="PRO_5031261362" description="C4-dicarboxylate ABC transporter" evidence="1">
    <location>
        <begin position="28"/>
        <end position="319"/>
    </location>
</feature>
<accession>A0A7W5K1P0</accession>
<dbReference type="AlphaFoldDB" id="A0A7W5K1P0"/>
<comment type="caution">
    <text evidence="2">The sequence shown here is derived from an EMBL/GenBank/DDBJ whole genome shotgun (WGS) entry which is preliminary data.</text>
</comment>
<reference evidence="2 3" key="1">
    <citation type="submission" date="2020-08" db="EMBL/GenBank/DDBJ databases">
        <title>Genomic Encyclopedia of Archaeal and Bacterial Type Strains, Phase II (KMG-II): from individual species to whole genera.</title>
        <authorList>
            <person name="Goeker M."/>
        </authorList>
    </citation>
    <scope>NUCLEOTIDE SEQUENCE [LARGE SCALE GENOMIC DNA]</scope>
    <source>
        <strain evidence="2 3">5AG</strain>
    </source>
</reference>
<evidence type="ECO:0000256" key="1">
    <source>
        <dbReference type="SAM" id="SignalP"/>
    </source>
</evidence>
<dbReference type="Proteomes" id="UP000553442">
    <property type="component" value="Unassembled WGS sequence"/>
</dbReference>
<gene>
    <name evidence="2" type="ORF">BDK63_001203</name>
</gene>
<protein>
    <recommendedName>
        <fullName evidence="4">C4-dicarboxylate ABC transporter</fullName>
    </recommendedName>
</protein>
<feature type="signal peptide" evidence="1">
    <location>
        <begin position="1"/>
        <end position="27"/>
    </location>
</feature>
<dbReference type="EMBL" id="JACHZF010000007">
    <property type="protein sequence ID" value="MBB3330346.1"/>
    <property type="molecule type" value="Genomic_DNA"/>
</dbReference>
<keyword evidence="1" id="KW-0732">Signal</keyword>
<evidence type="ECO:0008006" key="4">
    <source>
        <dbReference type="Google" id="ProtNLM"/>
    </source>
</evidence>
<dbReference type="RefSeq" id="WP_183330462.1">
    <property type="nucleotide sequence ID" value="NZ_JACHZF010000007.1"/>
</dbReference>